<comment type="caution">
    <text evidence="1">The sequence shown here is derived from an EMBL/GenBank/DDBJ whole genome shotgun (WGS) entry which is preliminary data.</text>
</comment>
<evidence type="ECO:0000313" key="1">
    <source>
        <dbReference type="EMBL" id="KKU21281.1"/>
    </source>
</evidence>
<reference evidence="1 2" key="1">
    <citation type="journal article" date="2015" name="Nature">
        <title>rRNA introns, odd ribosomes, and small enigmatic genomes across a large radiation of phyla.</title>
        <authorList>
            <person name="Brown C.T."/>
            <person name="Hug L.A."/>
            <person name="Thomas B.C."/>
            <person name="Sharon I."/>
            <person name="Castelle C.J."/>
            <person name="Singh A."/>
            <person name="Wilkins M.J."/>
            <person name="Williams K.H."/>
            <person name="Banfield J.F."/>
        </authorList>
    </citation>
    <scope>NUCLEOTIDE SEQUENCE [LARGE SCALE GENOMIC DNA]</scope>
</reference>
<evidence type="ECO:0000313" key="2">
    <source>
        <dbReference type="Proteomes" id="UP000034107"/>
    </source>
</evidence>
<dbReference type="EMBL" id="LCLS01000019">
    <property type="protein sequence ID" value="KKU21281.1"/>
    <property type="molecule type" value="Genomic_DNA"/>
</dbReference>
<sequence length="125" mass="13322">MLLSVLLISSAVLGAATIAGLLVLFQLRQTADAEASAQAVFASDAGVERALYEKYRNGYCGDANSQISSVEDPQDIFTIADDVQYKVLLEEECTLAKSAGLSGRSARAFILYFGGIENFGGQFVE</sequence>
<dbReference type="AlphaFoldDB" id="A0A0G1NLF3"/>
<proteinExistence type="predicted"/>
<organism evidence="1 2">
    <name type="scientific">Candidatus Nomurabacteria bacterium GW2011_GWA1_46_11</name>
    <dbReference type="NCBI Taxonomy" id="1618732"/>
    <lineage>
        <taxon>Bacteria</taxon>
        <taxon>Candidatus Nomuraibacteriota</taxon>
    </lineage>
</organism>
<accession>A0A0G1NLF3</accession>
<protein>
    <submittedName>
        <fullName evidence="1">Uncharacterized protein</fullName>
    </submittedName>
</protein>
<dbReference type="Proteomes" id="UP000034107">
    <property type="component" value="Unassembled WGS sequence"/>
</dbReference>
<gene>
    <name evidence="1" type="ORF">UX31_C0019G0010</name>
</gene>
<name>A0A0G1NLF3_9BACT</name>